<dbReference type="EnsemblMetazoa" id="Aqu2.1.42430_001">
    <property type="protein sequence ID" value="Aqu2.1.42430_001"/>
    <property type="gene ID" value="Aqu2.1.42430"/>
</dbReference>
<dbReference type="AlphaFoldDB" id="A0A1X7VRH7"/>
<reference evidence="1" key="1">
    <citation type="submission" date="2017-05" db="UniProtKB">
        <authorList>
            <consortium name="EnsemblMetazoa"/>
        </authorList>
    </citation>
    <scope>IDENTIFICATION</scope>
</reference>
<sequence length="62" mass="6485">MGTGDDDVCNPCLLERYASHPDGKPFDNPAEIVKVLSSAASSLPLFSGTTSSGHIDPLNLLL</sequence>
<proteinExistence type="predicted"/>
<accession>A0A1X7VRH7</accession>
<evidence type="ECO:0000313" key="1">
    <source>
        <dbReference type="EnsemblMetazoa" id="Aqu2.1.42430_001"/>
    </source>
</evidence>
<organism evidence="1">
    <name type="scientific">Amphimedon queenslandica</name>
    <name type="common">Sponge</name>
    <dbReference type="NCBI Taxonomy" id="400682"/>
    <lineage>
        <taxon>Eukaryota</taxon>
        <taxon>Metazoa</taxon>
        <taxon>Porifera</taxon>
        <taxon>Demospongiae</taxon>
        <taxon>Heteroscleromorpha</taxon>
        <taxon>Haplosclerida</taxon>
        <taxon>Niphatidae</taxon>
        <taxon>Amphimedon</taxon>
    </lineage>
</organism>
<dbReference type="InParanoid" id="A0A1X7VRH7"/>
<name>A0A1X7VRH7_AMPQE</name>
<protein>
    <submittedName>
        <fullName evidence="1">Uncharacterized protein</fullName>
    </submittedName>
</protein>